<sequence>MFLNTRLATTGHFISLEGVDGAGKTTHLKWLVDHLNALRVPLVVSREPGGTPLGESLRELVLHQEMSIETEVLLMFAARQQHLQSTIFPALQEGKWVVCDRFTDASYAYQGGGRGLSIEKISMLEHWVHADFQPDLTLLFDVPPEVSFERVRQARNPDRFEELDITFFERVREAYLLRAARDPLRFHLIDANRPISVIQTDLQTIISNYLEGKRHG</sequence>
<gene>
    <name evidence="11 13" type="primary">tmk</name>
    <name evidence="13" type="ORF">LIN78_12710</name>
</gene>
<evidence type="ECO:0000256" key="6">
    <source>
        <dbReference type="ARBA" id="ARBA00022741"/>
    </source>
</evidence>
<dbReference type="NCBIfam" id="TIGR00041">
    <property type="entry name" value="DTMP_kinase"/>
    <property type="match status" value="1"/>
</dbReference>
<evidence type="ECO:0000256" key="10">
    <source>
        <dbReference type="ARBA" id="ARBA00048743"/>
    </source>
</evidence>
<dbReference type="PANTHER" id="PTHR10344:SF4">
    <property type="entry name" value="UMP-CMP KINASE 2, MITOCHONDRIAL"/>
    <property type="match status" value="1"/>
</dbReference>
<dbReference type="InterPro" id="IPR018094">
    <property type="entry name" value="Thymidylate_kinase"/>
</dbReference>
<name>A0ABS8D8Q9_9NEIS</name>
<dbReference type="GO" id="GO:0004798">
    <property type="term" value="F:dTMP kinase activity"/>
    <property type="evidence" value="ECO:0007669"/>
    <property type="project" value="UniProtKB-EC"/>
</dbReference>
<dbReference type="EC" id="2.7.4.9" evidence="2 11"/>
<proteinExistence type="inferred from homology"/>
<evidence type="ECO:0000313" key="14">
    <source>
        <dbReference type="Proteomes" id="UP001165395"/>
    </source>
</evidence>
<dbReference type="SUPFAM" id="SSF52540">
    <property type="entry name" value="P-loop containing nucleoside triphosphate hydrolases"/>
    <property type="match status" value="1"/>
</dbReference>
<accession>A0ABS8D8Q9</accession>
<dbReference type="Gene3D" id="3.40.50.300">
    <property type="entry name" value="P-loop containing nucleotide triphosphate hydrolases"/>
    <property type="match status" value="1"/>
</dbReference>
<evidence type="ECO:0000256" key="2">
    <source>
        <dbReference type="ARBA" id="ARBA00012980"/>
    </source>
</evidence>
<evidence type="ECO:0000256" key="3">
    <source>
        <dbReference type="ARBA" id="ARBA00017144"/>
    </source>
</evidence>
<evidence type="ECO:0000313" key="13">
    <source>
        <dbReference type="EMBL" id="MCB6184408.1"/>
    </source>
</evidence>
<dbReference type="CDD" id="cd01672">
    <property type="entry name" value="TMPK"/>
    <property type="match status" value="1"/>
</dbReference>
<dbReference type="PANTHER" id="PTHR10344">
    <property type="entry name" value="THYMIDYLATE KINASE"/>
    <property type="match status" value="1"/>
</dbReference>
<comment type="catalytic activity">
    <reaction evidence="10 11">
        <text>dTMP + ATP = dTDP + ADP</text>
        <dbReference type="Rhea" id="RHEA:13517"/>
        <dbReference type="ChEBI" id="CHEBI:30616"/>
        <dbReference type="ChEBI" id="CHEBI:58369"/>
        <dbReference type="ChEBI" id="CHEBI:63528"/>
        <dbReference type="ChEBI" id="CHEBI:456216"/>
        <dbReference type="EC" id="2.7.4.9"/>
    </reaction>
</comment>
<evidence type="ECO:0000256" key="11">
    <source>
        <dbReference type="HAMAP-Rule" id="MF_00165"/>
    </source>
</evidence>
<dbReference type="RefSeq" id="WP_227181217.1">
    <property type="nucleotide sequence ID" value="NZ_JAJBZT010000006.1"/>
</dbReference>
<dbReference type="Pfam" id="PF02223">
    <property type="entry name" value="Thymidylate_kin"/>
    <property type="match status" value="1"/>
</dbReference>
<dbReference type="HAMAP" id="MF_00165">
    <property type="entry name" value="Thymidylate_kinase"/>
    <property type="match status" value="1"/>
</dbReference>
<evidence type="ECO:0000256" key="8">
    <source>
        <dbReference type="ARBA" id="ARBA00022840"/>
    </source>
</evidence>
<keyword evidence="14" id="KW-1185">Reference proteome</keyword>
<keyword evidence="7 11" id="KW-0418">Kinase</keyword>
<keyword evidence="5 11" id="KW-0545">Nucleotide biosynthesis</keyword>
<evidence type="ECO:0000256" key="5">
    <source>
        <dbReference type="ARBA" id="ARBA00022727"/>
    </source>
</evidence>
<keyword evidence="8 11" id="KW-0067">ATP-binding</keyword>
<keyword evidence="6 11" id="KW-0547">Nucleotide-binding</keyword>
<reference evidence="13" key="1">
    <citation type="submission" date="2021-10" db="EMBL/GenBank/DDBJ databases">
        <title>The complete genome sequence of Leeia sp. TBRC 13508.</title>
        <authorList>
            <person name="Charoenyingcharoen P."/>
            <person name="Yukphan P."/>
        </authorList>
    </citation>
    <scope>NUCLEOTIDE SEQUENCE</scope>
    <source>
        <strain evidence="13">TBRC 13508</strain>
    </source>
</reference>
<feature type="domain" description="Thymidylate kinase-like" evidence="12">
    <location>
        <begin position="16"/>
        <end position="201"/>
    </location>
</feature>
<dbReference type="EMBL" id="JAJBZT010000006">
    <property type="protein sequence ID" value="MCB6184408.1"/>
    <property type="molecule type" value="Genomic_DNA"/>
</dbReference>
<evidence type="ECO:0000259" key="12">
    <source>
        <dbReference type="Pfam" id="PF02223"/>
    </source>
</evidence>
<dbReference type="InterPro" id="IPR039430">
    <property type="entry name" value="Thymidylate_kin-like_dom"/>
</dbReference>
<dbReference type="InterPro" id="IPR027417">
    <property type="entry name" value="P-loop_NTPase"/>
</dbReference>
<comment type="similarity">
    <text evidence="1 11">Belongs to the thymidylate kinase family.</text>
</comment>
<organism evidence="13 14">
    <name type="scientific">Leeia speluncae</name>
    <dbReference type="NCBI Taxonomy" id="2884804"/>
    <lineage>
        <taxon>Bacteria</taxon>
        <taxon>Pseudomonadati</taxon>
        <taxon>Pseudomonadota</taxon>
        <taxon>Betaproteobacteria</taxon>
        <taxon>Neisseriales</taxon>
        <taxon>Leeiaceae</taxon>
        <taxon>Leeia</taxon>
    </lineage>
</organism>
<protein>
    <recommendedName>
        <fullName evidence="3 11">Thymidylate kinase</fullName>
        <ecNumber evidence="2 11">2.7.4.9</ecNumber>
    </recommendedName>
    <alternativeName>
        <fullName evidence="9 11">dTMP kinase</fullName>
    </alternativeName>
</protein>
<comment type="caution">
    <text evidence="13">The sequence shown here is derived from an EMBL/GenBank/DDBJ whole genome shotgun (WGS) entry which is preliminary data.</text>
</comment>
<keyword evidence="4 11" id="KW-0808">Transferase</keyword>
<evidence type="ECO:0000256" key="4">
    <source>
        <dbReference type="ARBA" id="ARBA00022679"/>
    </source>
</evidence>
<evidence type="ECO:0000256" key="9">
    <source>
        <dbReference type="ARBA" id="ARBA00029962"/>
    </source>
</evidence>
<comment type="function">
    <text evidence="11">Phosphorylation of dTMP to form dTDP in both de novo and salvage pathways of dTTP synthesis.</text>
</comment>
<evidence type="ECO:0000256" key="7">
    <source>
        <dbReference type="ARBA" id="ARBA00022777"/>
    </source>
</evidence>
<dbReference type="Proteomes" id="UP001165395">
    <property type="component" value="Unassembled WGS sequence"/>
</dbReference>
<evidence type="ECO:0000256" key="1">
    <source>
        <dbReference type="ARBA" id="ARBA00009776"/>
    </source>
</evidence>
<feature type="binding site" evidence="11">
    <location>
        <begin position="18"/>
        <end position="25"/>
    </location>
    <ligand>
        <name>ATP</name>
        <dbReference type="ChEBI" id="CHEBI:30616"/>
    </ligand>
</feature>